<dbReference type="PANTHER" id="PTHR43232:SF2">
    <property type="entry name" value="MOLYBDENUM COFACTOR BIOSYNTHESIS PROTEIN B"/>
    <property type="match status" value="1"/>
</dbReference>
<name>A0A7X0H926_9BACT</name>
<dbReference type="GO" id="GO:0006777">
    <property type="term" value="P:Mo-molybdopterin cofactor biosynthetic process"/>
    <property type="evidence" value="ECO:0007669"/>
    <property type="project" value="UniProtKB-UniRule"/>
</dbReference>
<dbReference type="UniPathway" id="UPA00344"/>
<keyword evidence="9" id="KW-1185">Reference proteome</keyword>
<dbReference type="AlphaFoldDB" id="A0A7X0H926"/>
<evidence type="ECO:0000259" key="7">
    <source>
        <dbReference type="SMART" id="SM00852"/>
    </source>
</evidence>
<dbReference type="Proteomes" id="UP000541810">
    <property type="component" value="Unassembled WGS sequence"/>
</dbReference>
<evidence type="ECO:0000313" key="8">
    <source>
        <dbReference type="EMBL" id="MBB6431513.1"/>
    </source>
</evidence>
<evidence type="ECO:0000256" key="5">
    <source>
        <dbReference type="ARBA" id="ARBA00023150"/>
    </source>
</evidence>
<dbReference type="Gene3D" id="3.40.980.10">
    <property type="entry name" value="MoaB/Mog-like domain"/>
    <property type="match status" value="1"/>
</dbReference>
<evidence type="ECO:0000256" key="6">
    <source>
        <dbReference type="PIRNR" id="PIRNR006443"/>
    </source>
</evidence>
<dbReference type="InterPro" id="IPR008284">
    <property type="entry name" value="MoCF_biosynth_CS"/>
</dbReference>
<dbReference type="InterPro" id="IPR036425">
    <property type="entry name" value="MoaB/Mog-like_dom_sf"/>
</dbReference>
<evidence type="ECO:0000313" key="9">
    <source>
        <dbReference type="Proteomes" id="UP000541810"/>
    </source>
</evidence>
<protein>
    <recommendedName>
        <fullName evidence="4 6">Molybdenum cofactor biosynthesis protein B</fullName>
    </recommendedName>
</protein>
<keyword evidence="5 6" id="KW-0501">Molybdenum cofactor biosynthesis</keyword>
<dbReference type="EMBL" id="JACHGY010000001">
    <property type="protein sequence ID" value="MBB6431513.1"/>
    <property type="molecule type" value="Genomic_DNA"/>
</dbReference>
<feature type="domain" description="MoaB/Mog" evidence="7">
    <location>
        <begin position="21"/>
        <end position="166"/>
    </location>
</feature>
<accession>A0A7X0H926</accession>
<comment type="caution">
    <text evidence="8">The sequence shown here is derived from an EMBL/GenBank/DDBJ whole genome shotgun (WGS) entry which is preliminary data.</text>
</comment>
<reference evidence="8 9" key="1">
    <citation type="submission" date="2020-08" db="EMBL/GenBank/DDBJ databases">
        <title>Genomic Encyclopedia of Type Strains, Phase IV (KMG-IV): sequencing the most valuable type-strain genomes for metagenomic binning, comparative biology and taxonomic classification.</title>
        <authorList>
            <person name="Goeker M."/>
        </authorList>
    </citation>
    <scope>NUCLEOTIDE SEQUENCE [LARGE SCALE GENOMIC DNA]</scope>
    <source>
        <strain evidence="8 9">DSM 103725</strain>
    </source>
</reference>
<dbReference type="GO" id="GO:0005829">
    <property type="term" value="C:cytosol"/>
    <property type="evidence" value="ECO:0007669"/>
    <property type="project" value="TreeGrafter"/>
</dbReference>
<dbReference type="SMART" id="SM00852">
    <property type="entry name" value="MoCF_biosynth"/>
    <property type="match status" value="1"/>
</dbReference>
<dbReference type="PROSITE" id="PS01078">
    <property type="entry name" value="MOCF_BIOSYNTHESIS_1"/>
    <property type="match status" value="1"/>
</dbReference>
<dbReference type="CDD" id="cd00886">
    <property type="entry name" value="MogA_MoaB"/>
    <property type="match status" value="1"/>
</dbReference>
<gene>
    <name evidence="8" type="ORF">HNQ40_003319</name>
</gene>
<evidence type="ECO:0000256" key="2">
    <source>
        <dbReference type="ARBA" id="ARBA00005046"/>
    </source>
</evidence>
<dbReference type="FunFam" id="3.40.980.10:FF:000006">
    <property type="entry name" value="Molybdenum cofactor biosynthesis protein B"/>
    <property type="match status" value="1"/>
</dbReference>
<dbReference type="InterPro" id="IPR001453">
    <property type="entry name" value="MoaB/Mog_dom"/>
</dbReference>
<evidence type="ECO:0000256" key="1">
    <source>
        <dbReference type="ARBA" id="ARBA00003487"/>
    </source>
</evidence>
<evidence type="ECO:0000256" key="4">
    <source>
        <dbReference type="ARBA" id="ARBA00015262"/>
    </source>
</evidence>
<dbReference type="PIRSF" id="PIRSF006443">
    <property type="entry name" value="MoaB"/>
    <property type="match status" value="1"/>
</dbReference>
<organism evidence="8 9">
    <name type="scientific">Algisphaera agarilytica</name>
    <dbReference type="NCBI Taxonomy" id="1385975"/>
    <lineage>
        <taxon>Bacteria</taxon>
        <taxon>Pseudomonadati</taxon>
        <taxon>Planctomycetota</taxon>
        <taxon>Phycisphaerae</taxon>
        <taxon>Phycisphaerales</taxon>
        <taxon>Phycisphaeraceae</taxon>
        <taxon>Algisphaera</taxon>
    </lineage>
</organism>
<dbReference type="NCBIfam" id="TIGR00177">
    <property type="entry name" value="molyb_syn"/>
    <property type="match status" value="1"/>
</dbReference>
<dbReference type="PANTHER" id="PTHR43232">
    <property type="entry name" value="MOLYBDENUM COFACTOR BIOSYNTHESIS PROTEIN B"/>
    <property type="match status" value="1"/>
</dbReference>
<comment type="pathway">
    <text evidence="2 6">Cofactor biosynthesis; molybdopterin biosynthesis.</text>
</comment>
<comment type="similarity">
    <text evidence="3 6">Belongs to the MoaB/Mog family.</text>
</comment>
<sequence>MSSESTAQHRAAAAEQRARCAVLTVSDTRTKDTDKGGKLIIEQLETAGHEIGAYEILPDEPTAIEPQLADWLAAQPPFDAIITTGGTGIASRDTTVEVVRRHLDKELEGFGELFRMLSWDEVGPAAMLSRAVAGLAGETLLFTLPGSTNAVGLAMSKLIIPELPHLIWERAR</sequence>
<evidence type="ECO:0000256" key="3">
    <source>
        <dbReference type="ARBA" id="ARBA00006112"/>
    </source>
</evidence>
<proteinExistence type="inferred from homology"/>
<dbReference type="Pfam" id="PF00994">
    <property type="entry name" value="MoCF_biosynth"/>
    <property type="match status" value="1"/>
</dbReference>
<dbReference type="InterPro" id="IPR012245">
    <property type="entry name" value="MoaB"/>
</dbReference>
<dbReference type="SUPFAM" id="SSF53218">
    <property type="entry name" value="Molybdenum cofactor biosynthesis proteins"/>
    <property type="match status" value="1"/>
</dbReference>
<dbReference type="RefSeq" id="WP_184678976.1">
    <property type="nucleotide sequence ID" value="NZ_JACHGY010000001.1"/>
</dbReference>
<comment type="function">
    <text evidence="1 6">May be involved in the biosynthesis of molybdopterin.</text>
</comment>